<protein>
    <submittedName>
        <fullName evidence="4">ANTAR domain-containing protein</fullName>
    </submittedName>
</protein>
<dbReference type="InterPro" id="IPR011006">
    <property type="entry name" value="CheY-like_superfamily"/>
</dbReference>
<comment type="caution">
    <text evidence="4">The sequence shown here is derived from an EMBL/GenBank/DDBJ whole genome shotgun (WGS) entry which is preliminary data.</text>
</comment>
<organism evidence="4 5">
    <name type="scientific">Terrabacter terrigena</name>
    <dbReference type="NCBI Taxonomy" id="574718"/>
    <lineage>
        <taxon>Bacteria</taxon>
        <taxon>Bacillati</taxon>
        <taxon>Actinomycetota</taxon>
        <taxon>Actinomycetes</taxon>
        <taxon>Micrococcales</taxon>
        <taxon>Intrasporangiaceae</taxon>
        <taxon>Terrabacter</taxon>
    </lineage>
</organism>
<dbReference type="SUPFAM" id="SSF52172">
    <property type="entry name" value="CheY-like"/>
    <property type="match status" value="1"/>
</dbReference>
<dbReference type="Proteomes" id="UP001597046">
    <property type="component" value="Unassembled WGS sequence"/>
</dbReference>
<evidence type="ECO:0000313" key="5">
    <source>
        <dbReference type="Proteomes" id="UP001597046"/>
    </source>
</evidence>
<dbReference type="PROSITE" id="PS50921">
    <property type="entry name" value="ANTAR"/>
    <property type="match status" value="1"/>
</dbReference>
<gene>
    <name evidence="4" type="ORF">ACFQ2V_03550</name>
</gene>
<name>A0ABW3MUZ0_9MICO</name>
<dbReference type="Pfam" id="PF03861">
    <property type="entry name" value="ANTAR"/>
    <property type="match status" value="1"/>
</dbReference>
<feature type="domain" description="ANTAR" evidence="3">
    <location>
        <begin position="69"/>
        <end position="130"/>
    </location>
</feature>
<dbReference type="InterPro" id="IPR005561">
    <property type="entry name" value="ANTAR"/>
</dbReference>
<reference evidence="5" key="1">
    <citation type="journal article" date="2019" name="Int. J. Syst. Evol. Microbiol.">
        <title>The Global Catalogue of Microorganisms (GCM) 10K type strain sequencing project: providing services to taxonomists for standard genome sequencing and annotation.</title>
        <authorList>
            <consortium name="The Broad Institute Genomics Platform"/>
            <consortium name="The Broad Institute Genome Sequencing Center for Infectious Disease"/>
            <person name="Wu L."/>
            <person name="Ma J."/>
        </authorList>
    </citation>
    <scope>NUCLEOTIDE SEQUENCE [LARGE SCALE GENOMIC DNA]</scope>
    <source>
        <strain evidence="5">CCUG 57508</strain>
    </source>
</reference>
<evidence type="ECO:0000256" key="1">
    <source>
        <dbReference type="SAM" id="Coils"/>
    </source>
</evidence>
<feature type="coiled-coil region" evidence="1">
    <location>
        <begin position="62"/>
        <end position="89"/>
    </location>
</feature>
<evidence type="ECO:0000259" key="3">
    <source>
        <dbReference type="PROSITE" id="PS50921"/>
    </source>
</evidence>
<evidence type="ECO:0000256" key="2">
    <source>
        <dbReference type="SAM" id="MobiDB-lite"/>
    </source>
</evidence>
<dbReference type="SMART" id="SM01012">
    <property type="entry name" value="ANTAR"/>
    <property type="match status" value="1"/>
</dbReference>
<keyword evidence="5" id="KW-1185">Reference proteome</keyword>
<keyword evidence="1" id="KW-0175">Coiled coil</keyword>
<dbReference type="Gene3D" id="1.10.10.10">
    <property type="entry name" value="Winged helix-like DNA-binding domain superfamily/Winged helix DNA-binding domain"/>
    <property type="match status" value="1"/>
</dbReference>
<dbReference type="EMBL" id="JBHTKH010000001">
    <property type="protein sequence ID" value="MFD1053369.1"/>
    <property type="molecule type" value="Genomic_DNA"/>
</dbReference>
<dbReference type="InterPro" id="IPR036388">
    <property type="entry name" value="WH-like_DNA-bd_sf"/>
</dbReference>
<sequence length="138" mass="14409">MKPHEAADGARGSTVGAPPDAGVTTPPMRHAVTGDDGDVPARVDAVTTTPGASPLTPVEAYLLEALERLDSAETKANQLSAALEHSREIGAAVGVLMALRKLTREQAFDVLRRASMAQNVKVHVLAARVVETGSTDFD</sequence>
<accession>A0ABW3MUZ0</accession>
<feature type="region of interest" description="Disordered" evidence="2">
    <location>
        <begin position="1"/>
        <end position="51"/>
    </location>
</feature>
<evidence type="ECO:0000313" key="4">
    <source>
        <dbReference type="EMBL" id="MFD1053369.1"/>
    </source>
</evidence>
<dbReference type="RefSeq" id="WP_386050752.1">
    <property type="nucleotide sequence ID" value="NZ_JBHTKH010000001.1"/>
</dbReference>
<proteinExistence type="predicted"/>